<protein>
    <submittedName>
        <fullName evidence="3">Oxidoreductase, aldo/keto reductase family</fullName>
    </submittedName>
</protein>
<dbReference type="PANTHER" id="PTHR43625:SF40">
    <property type="entry name" value="ALDO-KETO REDUCTASE YAKC [NADP(+)]"/>
    <property type="match status" value="1"/>
</dbReference>
<dbReference type="SUPFAM" id="SSF51430">
    <property type="entry name" value="NAD(P)-linked oxidoreductase"/>
    <property type="match status" value="1"/>
</dbReference>
<dbReference type="PANTHER" id="PTHR43625">
    <property type="entry name" value="AFLATOXIN B1 ALDEHYDE REDUCTASE"/>
    <property type="match status" value="1"/>
</dbReference>
<evidence type="ECO:0000259" key="2">
    <source>
        <dbReference type="Pfam" id="PF00248"/>
    </source>
</evidence>
<dbReference type="InterPro" id="IPR050791">
    <property type="entry name" value="Aldo-Keto_reductase"/>
</dbReference>
<dbReference type="CDD" id="cd19076">
    <property type="entry name" value="AKR_AKR13A_13D"/>
    <property type="match status" value="1"/>
</dbReference>
<reference evidence="3" key="1">
    <citation type="submission" date="2020-02" db="EMBL/GenBank/DDBJ databases">
        <authorList>
            <person name="Meier V. D."/>
        </authorList>
    </citation>
    <scope>NUCLEOTIDE SEQUENCE</scope>
    <source>
        <strain evidence="3">AVDCRST_MAG90</strain>
    </source>
</reference>
<dbReference type="GO" id="GO:0005737">
    <property type="term" value="C:cytoplasm"/>
    <property type="evidence" value="ECO:0007669"/>
    <property type="project" value="TreeGrafter"/>
</dbReference>
<sequence>MKTRRLGSLEVSAIGLGCMSMTPIYGEPSEPEAVATIHRAIELGVTLIDTADAYNNGANEELVGRALKGKRDGVVLATKFGNIRLPGGGNAVNGKPDYVREACEASLKRLGVETIDLYYIHRIDSEVAIEDTVGAMARLVEQGKVRHLGLSEAGPATIRRAHAVHPIAALQTEYSLWTRDPEAELLPLCEELGIGYVAYSPLGRGFLTATIPNVDALGEKDRRREHPRFKPENIAQNVRLVDTQQRLAAQENCTPAQLAVAWLLSRRPFVVPLPRTKQRRWLEENVRAAELSLKPATLASLDAAFPPGVTAGTRYPEPQMKRLGL</sequence>
<evidence type="ECO:0000313" key="3">
    <source>
        <dbReference type="EMBL" id="CAA9362464.1"/>
    </source>
</evidence>
<dbReference type="InterPro" id="IPR023210">
    <property type="entry name" value="NADP_OxRdtase_dom"/>
</dbReference>
<keyword evidence="1" id="KW-0560">Oxidoreductase</keyword>
<dbReference type="PRINTS" id="PR00069">
    <property type="entry name" value="ALDKETRDTASE"/>
</dbReference>
<dbReference type="GO" id="GO:0016491">
    <property type="term" value="F:oxidoreductase activity"/>
    <property type="evidence" value="ECO:0007669"/>
    <property type="project" value="UniProtKB-KW"/>
</dbReference>
<accession>A0A6J4MKN6</accession>
<evidence type="ECO:0000256" key="1">
    <source>
        <dbReference type="ARBA" id="ARBA00023002"/>
    </source>
</evidence>
<gene>
    <name evidence="3" type="ORF">AVDCRST_MAG90-3109</name>
</gene>
<dbReference type="Pfam" id="PF00248">
    <property type="entry name" value="Aldo_ket_red"/>
    <property type="match status" value="1"/>
</dbReference>
<dbReference type="EMBL" id="CADCUC010000654">
    <property type="protein sequence ID" value="CAA9362464.1"/>
    <property type="molecule type" value="Genomic_DNA"/>
</dbReference>
<dbReference type="Gene3D" id="3.20.20.100">
    <property type="entry name" value="NADP-dependent oxidoreductase domain"/>
    <property type="match status" value="1"/>
</dbReference>
<organism evidence="3">
    <name type="scientific">uncultured Microvirga sp</name>
    <dbReference type="NCBI Taxonomy" id="412392"/>
    <lineage>
        <taxon>Bacteria</taxon>
        <taxon>Pseudomonadati</taxon>
        <taxon>Pseudomonadota</taxon>
        <taxon>Alphaproteobacteria</taxon>
        <taxon>Hyphomicrobiales</taxon>
        <taxon>Methylobacteriaceae</taxon>
        <taxon>Microvirga</taxon>
        <taxon>environmental samples</taxon>
    </lineage>
</organism>
<dbReference type="InterPro" id="IPR020471">
    <property type="entry name" value="AKR"/>
</dbReference>
<proteinExistence type="predicted"/>
<dbReference type="InterPro" id="IPR036812">
    <property type="entry name" value="NAD(P)_OxRdtase_dom_sf"/>
</dbReference>
<name>A0A6J4MKN6_9HYPH</name>
<feature type="domain" description="NADP-dependent oxidoreductase" evidence="2">
    <location>
        <begin position="13"/>
        <end position="303"/>
    </location>
</feature>
<dbReference type="AlphaFoldDB" id="A0A6J4MKN6"/>